<feature type="compositionally biased region" description="Basic residues" evidence="1">
    <location>
        <begin position="9"/>
        <end position="21"/>
    </location>
</feature>
<evidence type="ECO:0000256" key="2">
    <source>
        <dbReference type="SAM" id="Phobius"/>
    </source>
</evidence>
<evidence type="ECO:0000256" key="1">
    <source>
        <dbReference type="SAM" id="MobiDB-lite"/>
    </source>
</evidence>
<gene>
    <name evidence="3" type="ORF">TSIB3V08_LOCUS8924</name>
</gene>
<name>A0A7R9G2U7_TIMSH</name>
<feature type="region of interest" description="Disordered" evidence="1">
    <location>
        <begin position="1"/>
        <end position="36"/>
    </location>
</feature>
<evidence type="ECO:0000313" key="3">
    <source>
        <dbReference type="EMBL" id="CAD7264877.1"/>
    </source>
</evidence>
<dbReference type="EMBL" id="OC004847">
    <property type="protein sequence ID" value="CAD7264877.1"/>
    <property type="molecule type" value="Genomic_DNA"/>
</dbReference>
<reference evidence="3" key="1">
    <citation type="submission" date="2020-11" db="EMBL/GenBank/DDBJ databases">
        <authorList>
            <person name="Tran Van P."/>
        </authorList>
    </citation>
    <scope>NUCLEOTIDE SEQUENCE</scope>
</reference>
<keyword evidence="2" id="KW-0812">Transmembrane</keyword>
<accession>A0A7R9G2U7</accession>
<sequence>MGETVTRGERKRKIGGRKRQKSQGTPQGQQRSRLETLLPSRSRPFQLFNDAARMRALSLALMFYSSFFKELVSAIMILTAVLHYFPPGLSEKAISYW</sequence>
<organism evidence="3">
    <name type="scientific">Timema shepardi</name>
    <name type="common">Walking stick</name>
    <dbReference type="NCBI Taxonomy" id="629360"/>
    <lineage>
        <taxon>Eukaryota</taxon>
        <taxon>Metazoa</taxon>
        <taxon>Ecdysozoa</taxon>
        <taxon>Arthropoda</taxon>
        <taxon>Hexapoda</taxon>
        <taxon>Insecta</taxon>
        <taxon>Pterygota</taxon>
        <taxon>Neoptera</taxon>
        <taxon>Polyneoptera</taxon>
        <taxon>Phasmatodea</taxon>
        <taxon>Timematodea</taxon>
        <taxon>Timematoidea</taxon>
        <taxon>Timematidae</taxon>
        <taxon>Timema</taxon>
    </lineage>
</organism>
<proteinExistence type="predicted"/>
<dbReference type="AlphaFoldDB" id="A0A7R9G2U7"/>
<feature type="transmembrane region" description="Helical" evidence="2">
    <location>
        <begin position="61"/>
        <end position="85"/>
    </location>
</feature>
<protein>
    <submittedName>
        <fullName evidence="3">Uncharacterized protein</fullName>
    </submittedName>
</protein>
<keyword evidence="2" id="KW-1133">Transmembrane helix</keyword>
<keyword evidence="2" id="KW-0472">Membrane</keyword>